<dbReference type="GO" id="GO:0046983">
    <property type="term" value="F:protein dimerization activity"/>
    <property type="evidence" value="ECO:0007669"/>
    <property type="project" value="InterPro"/>
</dbReference>
<dbReference type="InterPro" id="IPR036638">
    <property type="entry name" value="HLH_DNA-bd_sf"/>
</dbReference>
<dbReference type="Gene3D" id="4.10.280.10">
    <property type="entry name" value="Helix-loop-helix DNA-binding domain"/>
    <property type="match status" value="1"/>
</dbReference>
<keyword evidence="3" id="KW-0804">Transcription</keyword>
<accession>A0A6J1ES25</accession>
<feature type="compositionally biased region" description="Polar residues" evidence="5">
    <location>
        <begin position="514"/>
        <end position="523"/>
    </location>
</feature>
<comment type="subcellular location">
    <subcellularLocation>
        <location evidence="1">Nucleus</location>
    </subcellularLocation>
</comment>
<evidence type="ECO:0000256" key="3">
    <source>
        <dbReference type="ARBA" id="ARBA00023163"/>
    </source>
</evidence>
<dbReference type="FunFam" id="4.10.280.10:FF:000004">
    <property type="entry name" value="Basic helix-loop-helix transcription factor"/>
    <property type="match status" value="1"/>
</dbReference>
<sequence length="548" mass="60864">MNRCVPDFETDEDFSLHTSSVPLRSKTSSMSDGEVMELLWKNGQAVVHSQNQKSRTKSPPSTTAEQITNRDIRPLNQEEEPQLFMQEDEMISWLHYPLVDDSTLENSLCNELLYPSQPQRIEQNVGDSSQVRTSHGMEFRPLTSMTTTISRMTARPPIPPTRRTEPETKMNSFGMFSRHTGRLESGPSNSKSEVRESPVVGSTSGDTTWLTPESTASDLQRTAVADASSGDLACRVMSGGGLTAISSGNDGGLMNMTGAETEPVIQRMTSFEDRKRKGKETDDSDYKCRSADVEFESTDAKKQGRGSTSTKRYRASDVHNLSERRRRDRINEKMKALQELIPRCNKADKASMLDEAIEYLKSLQFQVQFLWRWSMGCGMVPMMSPGVQQFMPPMPMGLGMGMETSVNLPMMPDRNMLAGSTFPSPAGAAQIGPTFTHPAFHMAHDPNTDPSRTQGTDLSEHVHSLSEMQNINHPRFSSSLHGYQQFLGSQQMQVPAAASQQPSPQNQPAALPRSLNQHTSQGLESIDNPEPGNPTMDPCLNRRKHESS</sequence>
<evidence type="ECO:0000256" key="2">
    <source>
        <dbReference type="ARBA" id="ARBA00023015"/>
    </source>
</evidence>
<protein>
    <submittedName>
        <fullName evidence="8">Transcription factor PIF1-like</fullName>
    </submittedName>
</protein>
<feature type="region of interest" description="Disordered" evidence="5">
    <location>
        <begin position="491"/>
        <end position="548"/>
    </location>
</feature>
<name>A0A6J1ES25_CUCMO</name>
<dbReference type="PROSITE" id="PS50888">
    <property type="entry name" value="BHLH"/>
    <property type="match status" value="1"/>
</dbReference>
<dbReference type="CDD" id="cd11445">
    <property type="entry name" value="bHLH_AtPIF_like"/>
    <property type="match status" value="1"/>
</dbReference>
<evidence type="ECO:0000313" key="7">
    <source>
        <dbReference type="Proteomes" id="UP000504609"/>
    </source>
</evidence>
<feature type="region of interest" description="Disordered" evidence="5">
    <location>
        <begin position="46"/>
        <end position="76"/>
    </location>
</feature>
<evidence type="ECO:0000256" key="5">
    <source>
        <dbReference type="SAM" id="MobiDB-lite"/>
    </source>
</evidence>
<organism evidence="7 8">
    <name type="scientific">Cucurbita moschata</name>
    <name type="common">Winter crookneck squash</name>
    <name type="synonym">Cucurbita pepo var. moschata</name>
    <dbReference type="NCBI Taxonomy" id="3662"/>
    <lineage>
        <taxon>Eukaryota</taxon>
        <taxon>Viridiplantae</taxon>
        <taxon>Streptophyta</taxon>
        <taxon>Embryophyta</taxon>
        <taxon>Tracheophyta</taxon>
        <taxon>Spermatophyta</taxon>
        <taxon>Magnoliopsida</taxon>
        <taxon>eudicotyledons</taxon>
        <taxon>Gunneridae</taxon>
        <taxon>Pentapetalae</taxon>
        <taxon>rosids</taxon>
        <taxon>fabids</taxon>
        <taxon>Cucurbitales</taxon>
        <taxon>Cucurbitaceae</taxon>
        <taxon>Cucurbiteae</taxon>
        <taxon>Cucurbita</taxon>
    </lineage>
</organism>
<dbReference type="InterPro" id="IPR011598">
    <property type="entry name" value="bHLH_dom"/>
</dbReference>
<dbReference type="Proteomes" id="UP000504609">
    <property type="component" value="Unplaced"/>
</dbReference>
<dbReference type="PANTHER" id="PTHR46807">
    <property type="entry name" value="TRANSCRIPTION FACTOR PIF3"/>
    <property type="match status" value="1"/>
</dbReference>
<dbReference type="GeneID" id="111437282"/>
<feature type="region of interest" description="Disordered" evidence="5">
    <location>
        <begin position="152"/>
        <end position="215"/>
    </location>
</feature>
<dbReference type="InterPro" id="IPR044273">
    <property type="entry name" value="PIF3-like"/>
</dbReference>
<feature type="region of interest" description="Disordered" evidence="5">
    <location>
        <begin position="296"/>
        <end position="321"/>
    </location>
</feature>
<dbReference type="GO" id="GO:0010017">
    <property type="term" value="P:red or far-red light signaling pathway"/>
    <property type="evidence" value="ECO:0007669"/>
    <property type="project" value="UniProtKB-ARBA"/>
</dbReference>
<keyword evidence="7" id="KW-1185">Reference proteome</keyword>
<feature type="domain" description="BHLH" evidence="6">
    <location>
        <begin position="314"/>
        <end position="363"/>
    </location>
</feature>
<dbReference type="KEGG" id="cmos:111437282"/>
<keyword evidence="2" id="KW-0805">Transcription regulation</keyword>
<feature type="compositionally biased region" description="Polar residues" evidence="5">
    <location>
        <begin position="47"/>
        <end position="67"/>
    </location>
</feature>
<dbReference type="SUPFAM" id="SSF47459">
    <property type="entry name" value="HLH, helix-loop-helix DNA-binding domain"/>
    <property type="match status" value="1"/>
</dbReference>
<feature type="region of interest" description="Disordered" evidence="5">
    <location>
        <begin position="427"/>
        <end position="457"/>
    </location>
</feature>
<dbReference type="AlphaFoldDB" id="A0A6J1ES25"/>
<keyword evidence="4" id="KW-0539">Nucleus</keyword>
<evidence type="ECO:0000256" key="1">
    <source>
        <dbReference type="ARBA" id="ARBA00004123"/>
    </source>
</evidence>
<evidence type="ECO:0000256" key="4">
    <source>
        <dbReference type="ARBA" id="ARBA00023242"/>
    </source>
</evidence>
<dbReference type="GO" id="GO:0005634">
    <property type="term" value="C:nucleus"/>
    <property type="evidence" value="ECO:0007669"/>
    <property type="project" value="UniProtKB-SubCell"/>
</dbReference>
<evidence type="ECO:0000259" key="6">
    <source>
        <dbReference type="PROSITE" id="PS50888"/>
    </source>
</evidence>
<dbReference type="PANTHER" id="PTHR46807:SF8">
    <property type="entry name" value="TRANSCRIPTION FACTOR PIF1-LIKE ISOFORM X2"/>
    <property type="match status" value="1"/>
</dbReference>
<dbReference type="GO" id="GO:0003700">
    <property type="term" value="F:DNA-binding transcription factor activity"/>
    <property type="evidence" value="ECO:0007669"/>
    <property type="project" value="InterPro"/>
</dbReference>
<dbReference type="SMART" id="SM00353">
    <property type="entry name" value="HLH"/>
    <property type="match status" value="1"/>
</dbReference>
<dbReference type="InterPro" id="IPR047265">
    <property type="entry name" value="PIF1-like_bHLH"/>
</dbReference>
<feature type="compositionally biased region" description="Polar residues" evidence="5">
    <location>
        <begin position="200"/>
        <end position="215"/>
    </location>
</feature>
<proteinExistence type="predicted"/>
<evidence type="ECO:0000313" key="8">
    <source>
        <dbReference type="RefSeq" id="XP_022930937.1"/>
    </source>
</evidence>
<reference evidence="8" key="1">
    <citation type="submission" date="2025-08" db="UniProtKB">
        <authorList>
            <consortium name="RefSeq"/>
        </authorList>
    </citation>
    <scope>IDENTIFICATION</scope>
    <source>
        <tissue evidence="8">Young leaves</tissue>
    </source>
</reference>
<dbReference type="RefSeq" id="XP_022930937.1">
    <property type="nucleotide sequence ID" value="XM_023075169.1"/>
</dbReference>
<feature type="compositionally biased region" description="Low complexity" evidence="5">
    <location>
        <begin position="491"/>
        <end position="512"/>
    </location>
</feature>
<feature type="compositionally biased region" description="Polar residues" evidence="5">
    <location>
        <begin position="448"/>
        <end position="457"/>
    </location>
</feature>
<dbReference type="Pfam" id="PF00010">
    <property type="entry name" value="HLH"/>
    <property type="match status" value="1"/>
</dbReference>
<gene>
    <name evidence="8" type="primary">LOC111437282</name>
</gene>